<dbReference type="OrthoDB" id="333024at2759"/>
<keyword evidence="2" id="KW-1185">Reference proteome</keyword>
<reference evidence="1 2" key="1">
    <citation type="journal article" date="2018" name="Evol. Lett.">
        <title>Horizontal gene cluster transfer increased hallucinogenic mushroom diversity.</title>
        <authorList>
            <person name="Reynolds H.T."/>
            <person name="Vijayakumar V."/>
            <person name="Gluck-Thaler E."/>
            <person name="Korotkin H.B."/>
            <person name="Matheny P.B."/>
            <person name="Slot J.C."/>
        </authorList>
    </citation>
    <scope>NUCLEOTIDE SEQUENCE [LARGE SCALE GENOMIC DNA]</scope>
    <source>
        <strain evidence="1 2">SRW20</strain>
    </source>
</reference>
<comment type="caution">
    <text evidence="1">The sequence shown here is derived from an EMBL/GenBank/DDBJ whole genome shotgun (WGS) entry which is preliminary data.</text>
</comment>
<evidence type="ECO:0000313" key="1">
    <source>
        <dbReference type="EMBL" id="PPR06493.1"/>
    </source>
</evidence>
<dbReference type="EMBL" id="NHYE01000309">
    <property type="protein sequence ID" value="PPR06493.1"/>
    <property type="molecule type" value="Genomic_DNA"/>
</dbReference>
<proteinExistence type="predicted"/>
<dbReference type="Proteomes" id="UP000284706">
    <property type="component" value="Unassembled WGS sequence"/>
</dbReference>
<dbReference type="AlphaFoldDB" id="A0A409YU32"/>
<name>A0A409YU32_9AGAR</name>
<accession>A0A409YU32</accession>
<evidence type="ECO:0000313" key="2">
    <source>
        <dbReference type="Proteomes" id="UP000284706"/>
    </source>
</evidence>
<organism evidence="1 2">
    <name type="scientific">Gymnopilus dilepis</name>
    <dbReference type="NCBI Taxonomy" id="231916"/>
    <lineage>
        <taxon>Eukaryota</taxon>
        <taxon>Fungi</taxon>
        <taxon>Dikarya</taxon>
        <taxon>Basidiomycota</taxon>
        <taxon>Agaricomycotina</taxon>
        <taxon>Agaricomycetes</taxon>
        <taxon>Agaricomycetidae</taxon>
        <taxon>Agaricales</taxon>
        <taxon>Agaricineae</taxon>
        <taxon>Hymenogastraceae</taxon>
        <taxon>Gymnopilus</taxon>
    </lineage>
</organism>
<protein>
    <submittedName>
        <fullName evidence="1">Uncharacterized protein</fullName>
    </submittedName>
</protein>
<sequence length="136" mass="14591">MVITPSSDIFSVASTTSHHAAARSKQPFRTIRQPYFLKDSTLFNQSYTTQFPQSSTMLDPITQRVISTSVISALFCSDSSASAQELSTTSTSNSTSGHLQCGGAYAPSWTATLAEGVLASTMIESRRIHYCEVGPG</sequence>
<dbReference type="InParanoid" id="A0A409YU32"/>
<gene>
    <name evidence="1" type="ORF">CVT26_004583</name>
</gene>